<gene>
    <name evidence="1" type="ORF">MtrunA17_Chr4g0037571</name>
</gene>
<comment type="caution">
    <text evidence="1">The sequence shown here is derived from an EMBL/GenBank/DDBJ whole genome shotgun (WGS) entry which is preliminary data.</text>
</comment>
<dbReference type="Gramene" id="rna23996">
    <property type="protein sequence ID" value="RHN61523.1"/>
    <property type="gene ID" value="gene23996"/>
</dbReference>
<evidence type="ECO:0000313" key="2">
    <source>
        <dbReference type="Proteomes" id="UP000265566"/>
    </source>
</evidence>
<organism evidence="1 2">
    <name type="scientific">Medicago truncatula</name>
    <name type="common">Barrel medic</name>
    <name type="synonym">Medicago tribuloides</name>
    <dbReference type="NCBI Taxonomy" id="3880"/>
    <lineage>
        <taxon>Eukaryota</taxon>
        <taxon>Viridiplantae</taxon>
        <taxon>Streptophyta</taxon>
        <taxon>Embryophyta</taxon>
        <taxon>Tracheophyta</taxon>
        <taxon>Spermatophyta</taxon>
        <taxon>Magnoliopsida</taxon>
        <taxon>eudicotyledons</taxon>
        <taxon>Gunneridae</taxon>
        <taxon>Pentapetalae</taxon>
        <taxon>rosids</taxon>
        <taxon>fabids</taxon>
        <taxon>Fabales</taxon>
        <taxon>Fabaceae</taxon>
        <taxon>Papilionoideae</taxon>
        <taxon>50 kb inversion clade</taxon>
        <taxon>NPAAA clade</taxon>
        <taxon>Hologalegina</taxon>
        <taxon>IRL clade</taxon>
        <taxon>Trifolieae</taxon>
        <taxon>Medicago</taxon>
    </lineage>
</organism>
<accession>A0A396I9V7</accession>
<proteinExistence type="predicted"/>
<dbReference type="AlphaFoldDB" id="A0A396I9V7"/>
<dbReference type="EMBL" id="PSQE01000004">
    <property type="protein sequence ID" value="RHN61523.1"/>
    <property type="molecule type" value="Genomic_DNA"/>
</dbReference>
<sequence length="66" mass="7346">MDKINHNETKTLNSLCPKKVTNLYQKNLNSLCSTTMPSISFKYAFVLSKSSGSVLSKIVLAFVITF</sequence>
<evidence type="ECO:0000313" key="1">
    <source>
        <dbReference type="EMBL" id="RHN61523.1"/>
    </source>
</evidence>
<name>A0A396I9V7_MEDTR</name>
<protein>
    <submittedName>
        <fullName evidence="1">Uncharacterized protein</fullName>
    </submittedName>
</protein>
<dbReference type="Proteomes" id="UP000265566">
    <property type="component" value="Chromosome 4"/>
</dbReference>
<reference evidence="2" key="1">
    <citation type="journal article" date="2018" name="Nat. Plants">
        <title>Whole-genome landscape of Medicago truncatula symbiotic genes.</title>
        <authorList>
            <person name="Pecrix Y."/>
            <person name="Staton S.E."/>
            <person name="Sallet E."/>
            <person name="Lelandais-Briere C."/>
            <person name="Moreau S."/>
            <person name="Carrere S."/>
            <person name="Blein T."/>
            <person name="Jardinaud M.F."/>
            <person name="Latrasse D."/>
            <person name="Zouine M."/>
            <person name="Zahm M."/>
            <person name="Kreplak J."/>
            <person name="Mayjonade B."/>
            <person name="Satge C."/>
            <person name="Perez M."/>
            <person name="Cauet S."/>
            <person name="Marande W."/>
            <person name="Chantry-Darmon C."/>
            <person name="Lopez-Roques C."/>
            <person name="Bouchez O."/>
            <person name="Berard A."/>
            <person name="Debelle F."/>
            <person name="Munos S."/>
            <person name="Bendahmane A."/>
            <person name="Berges H."/>
            <person name="Niebel A."/>
            <person name="Buitink J."/>
            <person name="Frugier F."/>
            <person name="Benhamed M."/>
            <person name="Crespi M."/>
            <person name="Gouzy J."/>
            <person name="Gamas P."/>
        </authorList>
    </citation>
    <scope>NUCLEOTIDE SEQUENCE [LARGE SCALE GENOMIC DNA]</scope>
    <source>
        <strain evidence="2">cv. Jemalong A17</strain>
    </source>
</reference>